<dbReference type="Pfam" id="PF13872">
    <property type="entry name" value="AAA_34"/>
    <property type="match status" value="1"/>
</dbReference>
<sequence>MPRMRGVGGQLLPHCPPRDCASKTPIKAKVVPCTTKYKKIRRSVLASSQVERVVPFNLLTAPTNVRIVIDAHIDCSSGNNSNETNNTYLEINEAMNIDSLIRDARKKRKTTARAVNARLPEARVIYCSATGASKPHNIGSQPICHRRHRPDHLVHRPRLTPLLRRRRRRSLLPQPIAMMRAQEADPINLEVLLALGVSHTNG</sequence>
<name>A0ABR0PCD7_GOSAR</name>
<comment type="caution">
    <text evidence="2">The sequence shown here is derived from an EMBL/GenBank/DDBJ whole genome shotgun (WGS) entry which is preliminary data.</text>
</comment>
<accession>A0ABR0PCD7</accession>
<dbReference type="Proteomes" id="UP001358586">
    <property type="component" value="Chromosome 7"/>
</dbReference>
<evidence type="ECO:0000259" key="1">
    <source>
        <dbReference type="Pfam" id="PF13872"/>
    </source>
</evidence>
<dbReference type="EMBL" id="JARKNE010000007">
    <property type="protein sequence ID" value="KAK5818882.1"/>
    <property type="molecule type" value="Genomic_DNA"/>
</dbReference>
<reference evidence="2 3" key="1">
    <citation type="submission" date="2023-03" db="EMBL/GenBank/DDBJ databases">
        <title>WGS of Gossypium arboreum.</title>
        <authorList>
            <person name="Yu D."/>
        </authorList>
    </citation>
    <scope>NUCLEOTIDE SEQUENCE [LARGE SCALE GENOMIC DNA]</scope>
    <source>
        <tissue evidence="2">Leaf</tissue>
    </source>
</reference>
<gene>
    <name evidence="2" type="ORF">PVK06_023832</name>
</gene>
<organism evidence="2 3">
    <name type="scientific">Gossypium arboreum</name>
    <name type="common">Tree cotton</name>
    <name type="synonym">Gossypium nanking</name>
    <dbReference type="NCBI Taxonomy" id="29729"/>
    <lineage>
        <taxon>Eukaryota</taxon>
        <taxon>Viridiplantae</taxon>
        <taxon>Streptophyta</taxon>
        <taxon>Embryophyta</taxon>
        <taxon>Tracheophyta</taxon>
        <taxon>Spermatophyta</taxon>
        <taxon>Magnoliopsida</taxon>
        <taxon>eudicotyledons</taxon>
        <taxon>Gunneridae</taxon>
        <taxon>Pentapetalae</taxon>
        <taxon>rosids</taxon>
        <taxon>malvids</taxon>
        <taxon>Malvales</taxon>
        <taxon>Malvaceae</taxon>
        <taxon>Malvoideae</taxon>
        <taxon>Gossypium</taxon>
    </lineage>
</organism>
<evidence type="ECO:0000313" key="2">
    <source>
        <dbReference type="EMBL" id="KAK5818882.1"/>
    </source>
</evidence>
<dbReference type="InterPro" id="IPR039187">
    <property type="entry name" value="SNO_AAA"/>
</dbReference>
<protein>
    <recommendedName>
        <fullName evidence="1">Strawberry notch AAA domain-containing protein</fullName>
    </recommendedName>
</protein>
<proteinExistence type="predicted"/>
<feature type="domain" description="Strawberry notch AAA" evidence="1">
    <location>
        <begin position="93"/>
        <end position="139"/>
    </location>
</feature>
<evidence type="ECO:0000313" key="3">
    <source>
        <dbReference type="Proteomes" id="UP001358586"/>
    </source>
</evidence>
<keyword evidence="3" id="KW-1185">Reference proteome</keyword>